<comment type="caution">
    <text evidence="3">The sequence shown here is derived from an EMBL/GenBank/DDBJ whole genome shotgun (WGS) entry which is preliminary data.</text>
</comment>
<dbReference type="EMBL" id="JPVN01000001">
    <property type="protein sequence ID" value="KGR80331.1"/>
    <property type="molecule type" value="Genomic_DNA"/>
</dbReference>
<feature type="compositionally biased region" description="Polar residues" evidence="1">
    <location>
        <begin position="85"/>
        <end position="95"/>
    </location>
</feature>
<keyword evidence="4" id="KW-1185">Reference proteome</keyword>
<reference evidence="3 4" key="1">
    <citation type="submission" date="2014-02" db="EMBL/GenBank/DDBJ databases">
        <title>Draft genome sequence of Lysinibacillus manganicus DSM 26584T.</title>
        <authorList>
            <person name="Zhang F."/>
            <person name="Wang G."/>
            <person name="Zhang L."/>
        </authorList>
    </citation>
    <scope>NUCLEOTIDE SEQUENCE [LARGE SCALE GENOMIC DNA]</scope>
    <source>
        <strain evidence="3 4">DSM 26584</strain>
    </source>
</reference>
<evidence type="ECO:0000256" key="2">
    <source>
        <dbReference type="SAM" id="Phobius"/>
    </source>
</evidence>
<evidence type="ECO:0000313" key="4">
    <source>
        <dbReference type="Proteomes" id="UP000030416"/>
    </source>
</evidence>
<dbReference type="STRING" id="1384049.CD29_00110"/>
<gene>
    <name evidence="3" type="ORF">CD29_00110</name>
</gene>
<feature type="transmembrane region" description="Helical" evidence="2">
    <location>
        <begin position="6"/>
        <end position="24"/>
    </location>
</feature>
<keyword evidence="2" id="KW-1133">Transmembrane helix</keyword>
<name>A0A0A3I6D4_9BACL</name>
<dbReference type="AlphaFoldDB" id="A0A0A3I6D4"/>
<accession>A0A0A3I6D4</accession>
<keyword evidence="2" id="KW-0472">Membrane</keyword>
<feature type="compositionally biased region" description="Basic and acidic residues" evidence="1">
    <location>
        <begin position="74"/>
        <end position="83"/>
    </location>
</feature>
<keyword evidence="2" id="KW-0812">Transmembrane</keyword>
<dbReference type="Proteomes" id="UP000030416">
    <property type="component" value="Unassembled WGS sequence"/>
</dbReference>
<evidence type="ECO:0000256" key="1">
    <source>
        <dbReference type="SAM" id="MobiDB-lite"/>
    </source>
</evidence>
<organism evidence="3 4">
    <name type="scientific">Ureibacillus manganicus DSM 26584</name>
    <dbReference type="NCBI Taxonomy" id="1384049"/>
    <lineage>
        <taxon>Bacteria</taxon>
        <taxon>Bacillati</taxon>
        <taxon>Bacillota</taxon>
        <taxon>Bacilli</taxon>
        <taxon>Bacillales</taxon>
        <taxon>Caryophanaceae</taxon>
        <taxon>Ureibacillus</taxon>
    </lineage>
</organism>
<sequence>MIGSIISNFWVALGTFTIYFLIMFQKPETPFNILLGSFISAIFGFVITFLLRYLIGYILYTPEEIALEADSEENDKPHPHDELQPTVQQKSSSTKAIEDPEEIAKVVKTMMNS</sequence>
<protein>
    <submittedName>
        <fullName evidence="3">Uncharacterized protein</fullName>
    </submittedName>
</protein>
<proteinExistence type="predicted"/>
<feature type="transmembrane region" description="Helical" evidence="2">
    <location>
        <begin position="31"/>
        <end position="55"/>
    </location>
</feature>
<feature type="region of interest" description="Disordered" evidence="1">
    <location>
        <begin position="70"/>
        <end position="99"/>
    </location>
</feature>
<evidence type="ECO:0000313" key="3">
    <source>
        <dbReference type="EMBL" id="KGR80331.1"/>
    </source>
</evidence>
<dbReference type="eggNOG" id="ENOG503364X">
    <property type="taxonomic scope" value="Bacteria"/>
</dbReference>